<name>A0A453AY33_AEGTS</name>
<reference evidence="2" key="5">
    <citation type="journal article" date="2021" name="G3 (Bethesda)">
        <title>Aegilops tauschii genome assembly Aet v5.0 features greater sequence contiguity and improved annotation.</title>
        <authorList>
            <person name="Wang L."/>
            <person name="Zhu T."/>
            <person name="Rodriguez J.C."/>
            <person name="Deal K.R."/>
            <person name="Dubcovsky J."/>
            <person name="McGuire P.E."/>
            <person name="Lux T."/>
            <person name="Spannagl M."/>
            <person name="Mayer K.F.X."/>
            <person name="Baldrich P."/>
            <person name="Meyers B.C."/>
            <person name="Huo N."/>
            <person name="Gu Y.Q."/>
            <person name="Zhou H."/>
            <person name="Devos K.M."/>
            <person name="Bennetzen J.L."/>
            <person name="Unver T."/>
            <person name="Budak H."/>
            <person name="Gulick P.J."/>
            <person name="Galiba G."/>
            <person name="Kalapos B."/>
            <person name="Nelson D.R."/>
            <person name="Li P."/>
            <person name="You F.M."/>
            <person name="Luo M.C."/>
            <person name="Dvorak J."/>
        </authorList>
    </citation>
    <scope>NUCLEOTIDE SEQUENCE [LARGE SCALE GENOMIC DNA]</scope>
    <source>
        <strain evidence="2">cv. AL8/78</strain>
    </source>
</reference>
<protein>
    <submittedName>
        <fullName evidence="2">Uncharacterized protein</fullName>
    </submittedName>
</protein>
<keyword evidence="1" id="KW-1133">Transmembrane helix</keyword>
<feature type="transmembrane region" description="Helical" evidence="1">
    <location>
        <begin position="13"/>
        <end position="36"/>
    </location>
</feature>
<evidence type="ECO:0000313" key="3">
    <source>
        <dbReference type="Proteomes" id="UP000015105"/>
    </source>
</evidence>
<keyword evidence="1" id="KW-0812">Transmembrane</keyword>
<evidence type="ECO:0000256" key="1">
    <source>
        <dbReference type="SAM" id="Phobius"/>
    </source>
</evidence>
<evidence type="ECO:0000313" key="2">
    <source>
        <dbReference type="EnsemblPlants" id="AET2Gv20300500.29"/>
    </source>
</evidence>
<dbReference type="Gramene" id="AET2Gv20300500.29">
    <property type="protein sequence ID" value="AET2Gv20300500.29"/>
    <property type="gene ID" value="AET2Gv20300500"/>
</dbReference>
<reference evidence="2" key="3">
    <citation type="journal article" date="2017" name="Nature">
        <title>Genome sequence of the progenitor of the wheat D genome Aegilops tauschii.</title>
        <authorList>
            <person name="Luo M.C."/>
            <person name="Gu Y.Q."/>
            <person name="Puiu D."/>
            <person name="Wang H."/>
            <person name="Twardziok S.O."/>
            <person name="Deal K.R."/>
            <person name="Huo N."/>
            <person name="Zhu T."/>
            <person name="Wang L."/>
            <person name="Wang Y."/>
            <person name="McGuire P.E."/>
            <person name="Liu S."/>
            <person name="Long H."/>
            <person name="Ramasamy R.K."/>
            <person name="Rodriguez J.C."/>
            <person name="Van S.L."/>
            <person name="Yuan L."/>
            <person name="Wang Z."/>
            <person name="Xia Z."/>
            <person name="Xiao L."/>
            <person name="Anderson O.D."/>
            <person name="Ouyang S."/>
            <person name="Liang Y."/>
            <person name="Zimin A.V."/>
            <person name="Pertea G."/>
            <person name="Qi P."/>
            <person name="Bennetzen J.L."/>
            <person name="Dai X."/>
            <person name="Dawson M.W."/>
            <person name="Muller H.G."/>
            <person name="Kugler K."/>
            <person name="Rivarola-Duarte L."/>
            <person name="Spannagl M."/>
            <person name="Mayer K.F.X."/>
            <person name="Lu F.H."/>
            <person name="Bevan M.W."/>
            <person name="Leroy P."/>
            <person name="Li P."/>
            <person name="You F.M."/>
            <person name="Sun Q."/>
            <person name="Liu Z."/>
            <person name="Lyons E."/>
            <person name="Wicker T."/>
            <person name="Salzberg S.L."/>
            <person name="Devos K.M."/>
            <person name="Dvorak J."/>
        </authorList>
    </citation>
    <scope>NUCLEOTIDE SEQUENCE [LARGE SCALE GENOMIC DNA]</scope>
    <source>
        <strain evidence="2">cv. AL8/78</strain>
    </source>
</reference>
<dbReference type="AlphaFoldDB" id="A0A453AY33"/>
<reference evidence="2" key="4">
    <citation type="submission" date="2019-03" db="UniProtKB">
        <authorList>
            <consortium name="EnsemblPlants"/>
        </authorList>
    </citation>
    <scope>IDENTIFICATION</scope>
</reference>
<organism evidence="2 3">
    <name type="scientific">Aegilops tauschii subsp. strangulata</name>
    <name type="common">Goatgrass</name>
    <dbReference type="NCBI Taxonomy" id="200361"/>
    <lineage>
        <taxon>Eukaryota</taxon>
        <taxon>Viridiplantae</taxon>
        <taxon>Streptophyta</taxon>
        <taxon>Embryophyta</taxon>
        <taxon>Tracheophyta</taxon>
        <taxon>Spermatophyta</taxon>
        <taxon>Magnoliopsida</taxon>
        <taxon>Liliopsida</taxon>
        <taxon>Poales</taxon>
        <taxon>Poaceae</taxon>
        <taxon>BOP clade</taxon>
        <taxon>Pooideae</taxon>
        <taxon>Triticodae</taxon>
        <taxon>Triticeae</taxon>
        <taxon>Triticinae</taxon>
        <taxon>Aegilops</taxon>
    </lineage>
</organism>
<accession>A0A453AY33</accession>
<keyword evidence="3" id="KW-1185">Reference proteome</keyword>
<reference evidence="3" key="2">
    <citation type="journal article" date="2017" name="Nat. Plants">
        <title>The Aegilops tauschii genome reveals multiple impacts of transposons.</title>
        <authorList>
            <person name="Zhao G."/>
            <person name="Zou C."/>
            <person name="Li K."/>
            <person name="Wang K."/>
            <person name="Li T."/>
            <person name="Gao L."/>
            <person name="Zhang X."/>
            <person name="Wang H."/>
            <person name="Yang Z."/>
            <person name="Liu X."/>
            <person name="Jiang W."/>
            <person name="Mao L."/>
            <person name="Kong X."/>
            <person name="Jiao Y."/>
            <person name="Jia J."/>
        </authorList>
    </citation>
    <scope>NUCLEOTIDE SEQUENCE [LARGE SCALE GENOMIC DNA]</scope>
    <source>
        <strain evidence="3">cv. AL8/78</strain>
    </source>
</reference>
<sequence length="82" mass="9641">MLFYPSNYCYSDLLFFFSVVIHSTNVMRISGILSYLSPRYLNFVSKISRKYIGRRLTRNSCCKERRHGLVCMTLYLQLAGDI</sequence>
<proteinExistence type="predicted"/>
<dbReference type="EnsemblPlants" id="AET2Gv20300500.29">
    <property type="protein sequence ID" value="AET2Gv20300500.29"/>
    <property type="gene ID" value="AET2Gv20300500"/>
</dbReference>
<dbReference type="Proteomes" id="UP000015105">
    <property type="component" value="Chromosome 2D"/>
</dbReference>
<keyword evidence="1" id="KW-0472">Membrane</keyword>
<reference evidence="3" key="1">
    <citation type="journal article" date="2014" name="Science">
        <title>Ancient hybridizations among the ancestral genomes of bread wheat.</title>
        <authorList>
            <consortium name="International Wheat Genome Sequencing Consortium,"/>
            <person name="Marcussen T."/>
            <person name="Sandve S.R."/>
            <person name="Heier L."/>
            <person name="Spannagl M."/>
            <person name="Pfeifer M."/>
            <person name="Jakobsen K.S."/>
            <person name="Wulff B.B."/>
            <person name="Steuernagel B."/>
            <person name="Mayer K.F."/>
            <person name="Olsen O.A."/>
        </authorList>
    </citation>
    <scope>NUCLEOTIDE SEQUENCE [LARGE SCALE GENOMIC DNA]</scope>
    <source>
        <strain evidence="3">cv. AL8/78</strain>
    </source>
</reference>